<name>A0A9P0F1D9_BEMTA</name>
<gene>
    <name evidence="3" type="ORF">BEMITA_LOCUS6785</name>
</gene>
<proteinExistence type="predicted"/>
<dbReference type="Proteomes" id="UP001152759">
    <property type="component" value="Chromosome 4"/>
</dbReference>
<evidence type="ECO:0000256" key="2">
    <source>
        <dbReference type="SAM" id="Phobius"/>
    </source>
</evidence>
<evidence type="ECO:0000313" key="3">
    <source>
        <dbReference type="EMBL" id="CAH0387816.1"/>
    </source>
</evidence>
<accession>A0A9P0F1D9</accession>
<evidence type="ECO:0000313" key="4">
    <source>
        <dbReference type="Proteomes" id="UP001152759"/>
    </source>
</evidence>
<evidence type="ECO:0000256" key="1">
    <source>
        <dbReference type="SAM" id="MobiDB-lite"/>
    </source>
</evidence>
<dbReference type="Gene3D" id="1.20.140.150">
    <property type="match status" value="1"/>
</dbReference>
<keyword evidence="2" id="KW-0472">Membrane</keyword>
<feature type="transmembrane region" description="Helical" evidence="2">
    <location>
        <begin position="39"/>
        <end position="59"/>
    </location>
</feature>
<feature type="region of interest" description="Disordered" evidence="1">
    <location>
        <begin position="109"/>
        <end position="135"/>
    </location>
</feature>
<dbReference type="AlphaFoldDB" id="A0A9P0F1D9"/>
<feature type="compositionally biased region" description="Basic residues" evidence="1">
    <location>
        <begin position="110"/>
        <end position="125"/>
    </location>
</feature>
<dbReference type="EMBL" id="OU963865">
    <property type="protein sequence ID" value="CAH0387816.1"/>
    <property type="molecule type" value="Genomic_DNA"/>
</dbReference>
<organism evidence="3 4">
    <name type="scientific">Bemisia tabaci</name>
    <name type="common">Sweetpotato whitefly</name>
    <name type="synonym">Aleurodes tabaci</name>
    <dbReference type="NCBI Taxonomy" id="7038"/>
    <lineage>
        <taxon>Eukaryota</taxon>
        <taxon>Metazoa</taxon>
        <taxon>Ecdysozoa</taxon>
        <taxon>Arthropoda</taxon>
        <taxon>Hexapoda</taxon>
        <taxon>Insecta</taxon>
        <taxon>Pterygota</taxon>
        <taxon>Neoptera</taxon>
        <taxon>Paraneoptera</taxon>
        <taxon>Hemiptera</taxon>
        <taxon>Sternorrhyncha</taxon>
        <taxon>Aleyrodoidea</taxon>
        <taxon>Aleyrodidae</taxon>
        <taxon>Aleyrodinae</taxon>
        <taxon>Bemisia</taxon>
    </lineage>
</organism>
<keyword evidence="2" id="KW-0812">Transmembrane</keyword>
<protein>
    <submittedName>
        <fullName evidence="3">Uncharacterized protein</fullName>
    </submittedName>
</protein>
<reference evidence="3" key="1">
    <citation type="submission" date="2021-12" db="EMBL/GenBank/DDBJ databases">
        <authorList>
            <person name="King R."/>
        </authorList>
    </citation>
    <scope>NUCLEOTIDE SEQUENCE</scope>
</reference>
<keyword evidence="4" id="KW-1185">Reference proteome</keyword>
<feature type="transmembrane region" description="Helical" evidence="2">
    <location>
        <begin position="6"/>
        <end position="27"/>
    </location>
</feature>
<keyword evidence="2" id="KW-1133">Transmembrane helix</keyword>
<sequence length="153" mass="17621">MRHSNLKWIFSIVSLGIMIMGFMFSIYTFRNPRYMFKRLAGGIHFISALTVLVVIEVLISSLTHIRQSLPYAYPRQATQSYGYSSPCCGLDLFGRQYLCTRWNCLSSGTPKKRRGDTRLPYRRGRHGCDQPRPSSARAHRNLNNIFRDPALSI</sequence>